<proteinExistence type="predicted"/>
<reference evidence="6 7" key="1">
    <citation type="submission" date="2013-08" db="EMBL/GenBank/DDBJ databases">
        <authorList>
            <person name="Weinstock G."/>
            <person name="Sodergren E."/>
            <person name="Wylie T."/>
            <person name="Fulton L."/>
            <person name="Fulton R."/>
            <person name="Fronick C."/>
            <person name="O'Laughlin M."/>
            <person name="Godfrey J."/>
            <person name="Miner T."/>
            <person name="Herter B."/>
            <person name="Appelbaum E."/>
            <person name="Cordes M."/>
            <person name="Lek S."/>
            <person name="Wollam A."/>
            <person name="Pepin K.H."/>
            <person name="Palsikar V.B."/>
            <person name="Mitreva M."/>
            <person name="Wilson R.K."/>
        </authorList>
    </citation>
    <scope>NUCLEOTIDE SEQUENCE [LARGE SCALE GENOMIC DNA]</scope>
    <source>
        <strain evidence="6 7">ATCC 15930</strain>
    </source>
</reference>
<evidence type="ECO:0000313" key="6">
    <source>
        <dbReference type="EMBL" id="KDR53208.1"/>
    </source>
</evidence>
<evidence type="ECO:0000313" key="7">
    <source>
        <dbReference type="Proteomes" id="UP000027442"/>
    </source>
</evidence>
<name>A0A069QK29_HOYLO</name>
<comment type="catalytic activity">
    <reaction evidence="1">
        <text>D-fructose 6-phosphate + L-glutamine = D-glucosamine 6-phosphate + L-glutamate</text>
        <dbReference type="Rhea" id="RHEA:13237"/>
        <dbReference type="ChEBI" id="CHEBI:29985"/>
        <dbReference type="ChEBI" id="CHEBI:58359"/>
        <dbReference type="ChEBI" id="CHEBI:58725"/>
        <dbReference type="ChEBI" id="CHEBI:61527"/>
        <dbReference type="EC" id="2.6.1.16"/>
    </reaction>
</comment>
<evidence type="ECO:0000256" key="1">
    <source>
        <dbReference type="ARBA" id="ARBA00001031"/>
    </source>
</evidence>
<dbReference type="Gene3D" id="3.40.50.10490">
    <property type="entry name" value="Glucose-6-phosphate isomerase like protein, domain 1"/>
    <property type="match status" value="2"/>
</dbReference>
<dbReference type="GO" id="GO:0004360">
    <property type="term" value="F:glutamine-fructose-6-phosphate transaminase (isomerizing) activity"/>
    <property type="evidence" value="ECO:0007669"/>
    <property type="project" value="UniProtKB-EC"/>
</dbReference>
<dbReference type="GO" id="GO:0005829">
    <property type="term" value="C:cytosol"/>
    <property type="evidence" value="ECO:0007669"/>
    <property type="project" value="TreeGrafter"/>
</dbReference>
<dbReference type="Pfam" id="PF01380">
    <property type="entry name" value="SIS"/>
    <property type="match status" value="2"/>
</dbReference>
<dbReference type="Proteomes" id="UP000027442">
    <property type="component" value="Unassembled WGS sequence"/>
</dbReference>
<keyword evidence="4" id="KW-0677">Repeat</keyword>
<dbReference type="GO" id="GO:0097367">
    <property type="term" value="F:carbohydrate derivative binding"/>
    <property type="evidence" value="ECO:0007669"/>
    <property type="project" value="InterPro"/>
</dbReference>
<organism evidence="6 7">
    <name type="scientific">Hoylesella loescheii DSM 19665 = JCM 12249 = ATCC 15930</name>
    <dbReference type="NCBI Taxonomy" id="1122985"/>
    <lineage>
        <taxon>Bacteria</taxon>
        <taxon>Pseudomonadati</taxon>
        <taxon>Bacteroidota</taxon>
        <taxon>Bacteroidia</taxon>
        <taxon>Bacteroidales</taxon>
        <taxon>Prevotellaceae</taxon>
        <taxon>Hoylesella</taxon>
    </lineage>
</organism>
<dbReference type="eggNOG" id="COG0449">
    <property type="taxonomic scope" value="Bacteria"/>
</dbReference>
<dbReference type="RefSeq" id="WP_018967857.1">
    <property type="nucleotide sequence ID" value="NZ_KB899218.1"/>
</dbReference>
<dbReference type="CDD" id="cd05009">
    <property type="entry name" value="SIS_GlmS_GlmD_2"/>
    <property type="match status" value="1"/>
</dbReference>
<gene>
    <name evidence="6" type="ORF">HMPREF1991_00682</name>
</gene>
<dbReference type="InterPro" id="IPR035490">
    <property type="entry name" value="GlmS/FrlB_SIS"/>
</dbReference>
<dbReference type="CDD" id="cd05008">
    <property type="entry name" value="SIS_GlmS_GlmD_1"/>
    <property type="match status" value="1"/>
</dbReference>
<evidence type="ECO:0000256" key="2">
    <source>
        <dbReference type="ARBA" id="ARBA00012916"/>
    </source>
</evidence>
<feature type="domain" description="SIS" evidence="5">
    <location>
        <begin position="204"/>
        <end position="346"/>
    </location>
</feature>
<dbReference type="EMBL" id="JNGW01000023">
    <property type="protein sequence ID" value="KDR53208.1"/>
    <property type="molecule type" value="Genomic_DNA"/>
</dbReference>
<keyword evidence="7" id="KW-1185">Reference proteome</keyword>
<dbReference type="PROSITE" id="PS51464">
    <property type="entry name" value="SIS"/>
    <property type="match status" value="2"/>
</dbReference>
<protein>
    <recommendedName>
        <fullName evidence="3">Glutamine--fructose-6-phosphate aminotransferase [isomerizing]</fullName>
        <ecNumber evidence="2">2.6.1.16</ecNumber>
    </recommendedName>
</protein>
<comment type="caution">
    <text evidence="6">The sequence shown here is derived from an EMBL/GenBank/DDBJ whole genome shotgun (WGS) entry which is preliminary data.</text>
</comment>
<dbReference type="EC" id="2.6.1.16" evidence="2"/>
<dbReference type="GO" id="GO:0006047">
    <property type="term" value="P:UDP-N-acetylglucosamine metabolic process"/>
    <property type="evidence" value="ECO:0007669"/>
    <property type="project" value="TreeGrafter"/>
</dbReference>
<feature type="domain" description="SIS" evidence="5">
    <location>
        <begin position="38"/>
        <end position="177"/>
    </location>
</feature>
<dbReference type="GO" id="GO:0006487">
    <property type="term" value="P:protein N-linked glycosylation"/>
    <property type="evidence" value="ECO:0007669"/>
    <property type="project" value="TreeGrafter"/>
</dbReference>
<dbReference type="PANTHER" id="PTHR10937">
    <property type="entry name" value="GLUCOSAMINE--FRUCTOSE-6-PHOSPHATE AMINOTRANSFERASE, ISOMERIZING"/>
    <property type="match status" value="1"/>
</dbReference>
<dbReference type="HOGENOM" id="CLU_012520_2_4_10"/>
<evidence type="ECO:0000256" key="3">
    <source>
        <dbReference type="ARBA" id="ARBA00016090"/>
    </source>
</evidence>
<dbReference type="PATRIC" id="fig|1122985.7.peg.710"/>
<dbReference type="PANTHER" id="PTHR10937:SF0">
    <property type="entry name" value="GLUTAMINE--FRUCTOSE-6-PHOSPHATE TRANSAMINASE (ISOMERIZING)"/>
    <property type="match status" value="1"/>
</dbReference>
<evidence type="ECO:0000256" key="4">
    <source>
        <dbReference type="ARBA" id="ARBA00022737"/>
    </source>
</evidence>
<dbReference type="GO" id="GO:0006002">
    <property type="term" value="P:fructose 6-phosphate metabolic process"/>
    <property type="evidence" value="ECO:0007669"/>
    <property type="project" value="TreeGrafter"/>
</dbReference>
<dbReference type="InterPro" id="IPR035466">
    <property type="entry name" value="GlmS/AgaS_SIS"/>
</dbReference>
<accession>A0A069QK29</accession>
<evidence type="ECO:0000259" key="5">
    <source>
        <dbReference type="PROSITE" id="PS51464"/>
    </source>
</evidence>
<dbReference type="SUPFAM" id="SSF53697">
    <property type="entry name" value="SIS domain"/>
    <property type="match status" value="1"/>
</dbReference>
<dbReference type="InterPro" id="IPR001347">
    <property type="entry name" value="SIS_dom"/>
</dbReference>
<dbReference type="InterPro" id="IPR046348">
    <property type="entry name" value="SIS_dom_sf"/>
</dbReference>
<dbReference type="AlphaFoldDB" id="A0A069QK29"/>
<sequence>MNMSTNKFLTEILEQPAAIGNILHFYTAPEGLELLRKIKEAIAQRNIRDVVFTGMGSSFFISSAAASLFNQRGIHAHYINTSELLHYNLSLLNRPTLLVCASQSGESYEIREILERLPQSVFCVGIVNEEDSALAHKADVALLCKGGREEMTSTKTYVLTSLAACILGLYLSDRWNAHTQRQLAALQTKFEDMLASHDEWLGKGLDFLGDLTTLQIIARGPSFSTASQSALMFKEATHIAATGILGGEFRHGPMEMVAPGFKSVLFASEGRTFEQSLKMAEDIAGFGGRVWLITNSRDTAQHVTDKILPVYVDEQDEFLFSILSIVPLQLFIDEYAKRHGFEAGSFSRGAKVTVTE</sequence>